<evidence type="ECO:0000313" key="3">
    <source>
        <dbReference type="Proteomes" id="UP000198729"/>
    </source>
</evidence>
<evidence type="ECO:0000256" key="1">
    <source>
        <dbReference type="SAM" id="Phobius"/>
    </source>
</evidence>
<gene>
    <name evidence="2" type="ORF">NSMM_350004</name>
</gene>
<dbReference type="Proteomes" id="UP000198729">
    <property type="component" value="Unassembled WGS sequence"/>
</dbReference>
<keyword evidence="1" id="KW-0812">Transmembrane</keyword>
<dbReference type="STRING" id="51642.NSMM_350004"/>
<evidence type="ECO:0000313" key="2">
    <source>
        <dbReference type="EMBL" id="SCZ85140.1"/>
    </source>
</evidence>
<accession>A0A1G5SE61</accession>
<feature type="transmembrane region" description="Helical" evidence="1">
    <location>
        <begin position="21"/>
        <end position="37"/>
    </location>
</feature>
<sequence length="266" mass="29576">MNVFKHFPELNGNYIHRGRDYFIAGFTFFCVAVSLVIDTHASLAFQNFLGVIAWIFLIGLLLGENREIRMQVAIAVAFATAGEHFASIYMGGYTYRLENIPLYIPPGHGMVYLTAVALARSGFFLKHARKIAIFVIWVCGLWSAWGVSGIPQQGDQVGALLYIVLLIYLFKGRSPLVYLAAFFITTWLELIGTAAGTWRWATIEPVFNLSQGNPPSGVAAWYCLVDAVAIGCAPILLQGFHKFGLVYKRIKTIVLNFRTILSKNKA</sequence>
<reference evidence="2 3" key="1">
    <citation type="submission" date="2016-10" db="EMBL/GenBank/DDBJ databases">
        <authorList>
            <person name="de Groot N.N."/>
        </authorList>
    </citation>
    <scope>NUCLEOTIDE SEQUENCE [LARGE SCALE GENOMIC DNA]</scope>
    <source>
        <strain evidence="2">1</strain>
    </source>
</reference>
<dbReference type="AlphaFoldDB" id="A0A1G5SE61"/>
<feature type="transmembrane region" description="Helical" evidence="1">
    <location>
        <begin position="131"/>
        <end position="148"/>
    </location>
</feature>
<dbReference type="OrthoDB" id="977790at2"/>
<protein>
    <submittedName>
        <fullName evidence="2">Uncharacterized protein</fullName>
    </submittedName>
</protein>
<feature type="transmembrane region" description="Helical" evidence="1">
    <location>
        <begin position="43"/>
        <end position="63"/>
    </location>
</feature>
<feature type="transmembrane region" description="Helical" evidence="1">
    <location>
        <begin position="154"/>
        <end position="170"/>
    </location>
</feature>
<keyword evidence="1" id="KW-0472">Membrane</keyword>
<proteinExistence type="predicted"/>
<name>A0A1G5SE61_9PROT</name>
<feature type="transmembrane region" description="Helical" evidence="1">
    <location>
        <begin position="218"/>
        <end position="240"/>
    </location>
</feature>
<dbReference type="RefSeq" id="WP_090285172.1">
    <property type="nucleotide sequence ID" value="NZ_FMWO01000042.1"/>
</dbReference>
<keyword evidence="3" id="KW-1185">Reference proteome</keyword>
<keyword evidence="1" id="KW-1133">Transmembrane helix</keyword>
<dbReference type="EMBL" id="FMWO01000042">
    <property type="protein sequence ID" value="SCZ85140.1"/>
    <property type="molecule type" value="Genomic_DNA"/>
</dbReference>
<organism evidence="2 3">
    <name type="scientific">Nitrosomonas mobilis</name>
    <dbReference type="NCBI Taxonomy" id="51642"/>
    <lineage>
        <taxon>Bacteria</taxon>
        <taxon>Pseudomonadati</taxon>
        <taxon>Pseudomonadota</taxon>
        <taxon>Betaproteobacteria</taxon>
        <taxon>Nitrosomonadales</taxon>
        <taxon>Nitrosomonadaceae</taxon>
        <taxon>Nitrosomonas</taxon>
    </lineage>
</organism>
<feature type="transmembrane region" description="Helical" evidence="1">
    <location>
        <begin position="70"/>
        <end position="90"/>
    </location>
</feature>
<feature type="transmembrane region" description="Helical" evidence="1">
    <location>
        <begin position="177"/>
        <end position="198"/>
    </location>
</feature>
<feature type="transmembrane region" description="Helical" evidence="1">
    <location>
        <begin position="102"/>
        <end position="119"/>
    </location>
</feature>